<sequence>MEVATDVDTIQSGIKQLLSEIQANDEMDDDDLLRECAFDLQGKKVDDIIQQYSDVTALGDHDF</sequence>
<feature type="non-terminal residue" evidence="1">
    <location>
        <position position="63"/>
    </location>
</feature>
<organism evidence="1">
    <name type="scientific">Tanacetum cinerariifolium</name>
    <name type="common">Dalmatian daisy</name>
    <name type="synonym">Chrysanthemum cinerariifolium</name>
    <dbReference type="NCBI Taxonomy" id="118510"/>
    <lineage>
        <taxon>Eukaryota</taxon>
        <taxon>Viridiplantae</taxon>
        <taxon>Streptophyta</taxon>
        <taxon>Embryophyta</taxon>
        <taxon>Tracheophyta</taxon>
        <taxon>Spermatophyta</taxon>
        <taxon>Magnoliopsida</taxon>
        <taxon>eudicotyledons</taxon>
        <taxon>Gunneridae</taxon>
        <taxon>Pentapetalae</taxon>
        <taxon>asterids</taxon>
        <taxon>campanulids</taxon>
        <taxon>Asterales</taxon>
        <taxon>Asteraceae</taxon>
        <taxon>Asteroideae</taxon>
        <taxon>Anthemideae</taxon>
        <taxon>Anthemidinae</taxon>
        <taxon>Tanacetum</taxon>
    </lineage>
</organism>
<reference evidence="1" key="1">
    <citation type="journal article" date="2019" name="Sci. Rep.">
        <title>Draft genome of Tanacetum cinerariifolium, the natural source of mosquito coil.</title>
        <authorList>
            <person name="Yamashiro T."/>
            <person name="Shiraishi A."/>
            <person name="Satake H."/>
            <person name="Nakayama K."/>
        </authorList>
    </citation>
    <scope>NUCLEOTIDE SEQUENCE</scope>
</reference>
<protein>
    <submittedName>
        <fullName evidence="1">Uncharacterized protein</fullName>
    </submittedName>
</protein>
<proteinExistence type="predicted"/>
<dbReference type="AlphaFoldDB" id="A0A699GVB0"/>
<dbReference type="EMBL" id="BKCJ010059474">
    <property type="protein sequence ID" value="GEW46451.1"/>
    <property type="molecule type" value="Genomic_DNA"/>
</dbReference>
<name>A0A699GVB0_TANCI</name>
<gene>
    <name evidence="1" type="ORF">Tci_218427</name>
</gene>
<comment type="caution">
    <text evidence="1">The sequence shown here is derived from an EMBL/GenBank/DDBJ whole genome shotgun (WGS) entry which is preliminary data.</text>
</comment>
<accession>A0A699GVB0</accession>
<evidence type="ECO:0000313" key="1">
    <source>
        <dbReference type="EMBL" id="GEW46451.1"/>
    </source>
</evidence>